<organism evidence="13 14">
    <name type="scientific">Pantherophis guttatus</name>
    <name type="common">Corn snake</name>
    <name type="synonym">Elaphe guttata</name>
    <dbReference type="NCBI Taxonomy" id="94885"/>
    <lineage>
        <taxon>Eukaryota</taxon>
        <taxon>Metazoa</taxon>
        <taxon>Chordata</taxon>
        <taxon>Craniata</taxon>
        <taxon>Vertebrata</taxon>
        <taxon>Euteleostomi</taxon>
        <taxon>Lepidosauria</taxon>
        <taxon>Squamata</taxon>
        <taxon>Bifurcata</taxon>
        <taxon>Unidentata</taxon>
        <taxon>Episquamata</taxon>
        <taxon>Toxicofera</taxon>
        <taxon>Serpentes</taxon>
        <taxon>Colubroidea</taxon>
        <taxon>Colubridae</taxon>
        <taxon>Colubrinae</taxon>
        <taxon>Pantherophis</taxon>
    </lineage>
</organism>
<evidence type="ECO:0000313" key="14">
    <source>
        <dbReference type="RefSeq" id="XP_034282321.2"/>
    </source>
</evidence>
<feature type="transmembrane region" description="Helical" evidence="11">
    <location>
        <begin position="264"/>
        <end position="285"/>
    </location>
</feature>
<dbReference type="Proteomes" id="UP001652622">
    <property type="component" value="Unplaced"/>
</dbReference>
<evidence type="ECO:0000256" key="2">
    <source>
        <dbReference type="ARBA" id="ARBA00022475"/>
    </source>
</evidence>
<dbReference type="AlphaFoldDB" id="A0A6P9CSQ6"/>
<reference evidence="14" key="1">
    <citation type="submission" date="2025-08" db="UniProtKB">
        <authorList>
            <consortium name="RefSeq"/>
        </authorList>
    </citation>
    <scope>IDENTIFICATION</scope>
    <source>
        <tissue evidence="14">Blood</tissue>
    </source>
</reference>
<dbReference type="PRINTS" id="PR00237">
    <property type="entry name" value="GPCRRHODOPSN"/>
</dbReference>
<keyword evidence="6 11" id="KW-0472">Membrane</keyword>
<evidence type="ECO:0000256" key="7">
    <source>
        <dbReference type="ARBA" id="ARBA00023170"/>
    </source>
</evidence>
<evidence type="ECO:0000256" key="11">
    <source>
        <dbReference type="SAM" id="Phobius"/>
    </source>
</evidence>
<dbReference type="Gene3D" id="1.20.1070.10">
    <property type="entry name" value="Rhodopsin 7-helix transmembrane proteins"/>
    <property type="match status" value="1"/>
</dbReference>
<sequence>MKPSVAEMLEAEIAMSSFRLFKGSLVIRLAGCFPKTGLAPLEAHFPENFLHGHLHPRSSVLWPQPCKRSNQARKEGLPINLRTAGSQAIEGRRCFQRPKLFPGQSGSAAATARPILTALIMASGSPCWALLLLLLAFTLEEETWAEAPLTGGPKLPGPGQQRFLDAQGRNKGRGGGFILSREGSPHASRGTQLTTVNEPQDKTKPAWLHTPCLPDPCGQPPYCQTWMVKVTLLGVLGLLVMGGNGLAIAVLASSVSGWSHSSRFMLLSLAASDAALAVLVVPLNLYQSLELGPAAPKEAAKEEAVYCRVVAFINSSLFGASLYSLAGVSLERYVAVFFPLHYCRLLSPRRVLLLIVAAWLLPALLLVPLAIPAPVAVLHVRFSAAALLCEPDYGSNPFYSLWLAGTIFCPAAATIAFTNMRLWLVARSQRQRGKDMGLLGKAGRPKRLRMLQLDAAARVLLPVVFAFFVCWAPCIGTIVYNSITQERVPGWLEFVALWLPIGSGFLNCFVYFWVNRNFRHKVQKVGQKHCLTCCPTEQDLRLQHLHSISAQVRMDCEPPGLSPDCSLGVSPSSNGLPLPLHG</sequence>
<comment type="subcellular location">
    <subcellularLocation>
        <location evidence="1">Cell membrane</location>
        <topology evidence="1">Multi-pass membrane protein</topology>
    </subcellularLocation>
</comment>
<dbReference type="InterPro" id="IPR017452">
    <property type="entry name" value="GPCR_Rhodpsn_7TM"/>
</dbReference>
<name>A0A6P9CSQ6_PANGU</name>
<dbReference type="InterPro" id="IPR050569">
    <property type="entry name" value="TAAR"/>
</dbReference>
<feature type="transmembrane region" description="Helical" evidence="11">
    <location>
        <begin position="401"/>
        <end position="424"/>
    </location>
</feature>
<keyword evidence="3 9" id="KW-0812">Transmembrane</keyword>
<dbReference type="InParanoid" id="A0A6P9CSQ6"/>
<dbReference type="PANTHER" id="PTHR24249:SF387">
    <property type="entry name" value="HISTAMINE H2 RECEPTOR"/>
    <property type="match status" value="1"/>
</dbReference>
<feature type="transmembrane region" description="Helical" evidence="11">
    <location>
        <begin position="115"/>
        <end position="139"/>
    </location>
</feature>
<gene>
    <name evidence="14" type="primary">LOC117670898</name>
</gene>
<dbReference type="PROSITE" id="PS00237">
    <property type="entry name" value="G_PROTEIN_RECEP_F1_1"/>
    <property type="match status" value="1"/>
</dbReference>
<dbReference type="KEGG" id="pgut:117670898"/>
<dbReference type="GO" id="GO:0004930">
    <property type="term" value="F:G protein-coupled receptor activity"/>
    <property type="evidence" value="ECO:0007669"/>
    <property type="project" value="UniProtKB-KW"/>
</dbReference>
<evidence type="ECO:0000259" key="12">
    <source>
        <dbReference type="PROSITE" id="PS50262"/>
    </source>
</evidence>
<dbReference type="CDD" id="cd00637">
    <property type="entry name" value="7tm_classA_rhodopsin-like"/>
    <property type="match status" value="1"/>
</dbReference>
<accession>A0A6P9CSQ6</accession>
<feature type="transmembrane region" description="Helical" evidence="11">
    <location>
        <begin position="459"/>
        <end position="483"/>
    </location>
</feature>
<feature type="region of interest" description="Disordered" evidence="10">
    <location>
        <begin position="174"/>
        <end position="202"/>
    </location>
</feature>
<dbReference type="SUPFAM" id="SSF81321">
    <property type="entry name" value="Family A G protein-coupled receptor-like"/>
    <property type="match status" value="1"/>
</dbReference>
<evidence type="ECO:0000256" key="4">
    <source>
        <dbReference type="ARBA" id="ARBA00022989"/>
    </source>
</evidence>
<keyword evidence="7 9" id="KW-0675">Receptor</keyword>
<keyword evidence="13" id="KW-1185">Reference proteome</keyword>
<dbReference type="GeneID" id="117670898"/>
<evidence type="ECO:0000256" key="6">
    <source>
        <dbReference type="ARBA" id="ARBA00023136"/>
    </source>
</evidence>
<dbReference type="GO" id="GO:0005886">
    <property type="term" value="C:plasma membrane"/>
    <property type="evidence" value="ECO:0007669"/>
    <property type="project" value="UniProtKB-SubCell"/>
</dbReference>
<evidence type="ECO:0000256" key="9">
    <source>
        <dbReference type="RuleBase" id="RU000688"/>
    </source>
</evidence>
<evidence type="ECO:0000256" key="8">
    <source>
        <dbReference type="ARBA" id="ARBA00023224"/>
    </source>
</evidence>
<comment type="similarity">
    <text evidence="9">Belongs to the G-protein coupled receptor 1 family.</text>
</comment>
<evidence type="ECO:0000256" key="5">
    <source>
        <dbReference type="ARBA" id="ARBA00023040"/>
    </source>
</evidence>
<dbReference type="InterPro" id="IPR000276">
    <property type="entry name" value="GPCR_Rhodpsn"/>
</dbReference>
<keyword evidence="5 9" id="KW-0297">G-protein coupled receptor</keyword>
<evidence type="ECO:0000256" key="3">
    <source>
        <dbReference type="ARBA" id="ARBA00022692"/>
    </source>
</evidence>
<dbReference type="PROSITE" id="PS50262">
    <property type="entry name" value="G_PROTEIN_RECEP_F1_2"/>
    <property type="match status" value="1"/>
</dbReference>
<feature type="transmembrane region" description="Helical" evidence="11">
    <location>
        <begin position="351"/>
        <end position="371"/>
    </location>
</feature>
<keyword evidence="8 9" id="KW-0807">Transducer</keyword>
<dbReference type="RefSeq" id="XP_034282321.2">
    <property type="nucleotide sequence ID" value="XM_034426430.2"/>
</dbReference>
<proteinExistence type="inferred from homology"/>
<keyword evidence="2" id="KW-1003">Cell membrane</keyword>
<dbReference type="PANTHER" id="PTHR24249">
    <property type="entry name" value="HISTAMINE RECEPTOR-RELATED G-PROTEIN COUPLED RECEPTOR"/>
    <property type="match status" value="1"/>
</dbReference>
<keyword evidence="4 11" id="KW-1133">Transmembrane helix</keyword>
<feature type="compositionally biased region" description="Polar residues" evidence="10">
    <location>
        <begin position="189"/>
        <end position="198"/>
    </location>
</feature>
<evidence type="ECO:0000313" key="13">
    <source>
        <dbReference type="Proteomes" id="UP001652622"/>
    </source>
</evidence>
<feature type="transmembrane region" description="Helical" evidence="11">
    <location>
        <begin position="230"/>
        <end position="252"/>
    </location>
</feature>
<evidence type="ECO:0000256" key="10">
    <source>
        <dbReference type="SAM" id="MobiDB-lite"/>
    </source>
</evidence>
<feature type="transmembrane region" description="Helical" evidence="11">
    <location>
        <begin position="495"/>
        <end position="514"/>
    </location>
</feature>
<feature type="domain" description="G-protein coupled receptors family 1 profile" evidence="12">
    <location>
        <begin position="243"/>
        <end position="511"/>
    </location>
</feature>
<dbReference type="Pfam" id="PF00001">
    <property type="entry name" value="7tm_1"/>
    <property type="match status" value="1"/>
</dbReference>
<protein>
    <submittedName>
        <fullName evidence="14">Probable G-protein coupled receptor 21</fullName>
    </submittedName>
</protein>
<evidence type="ECO:0000256" key="1">
    <source>
        <dbReference type="ARBA" id="ARBA00004651"/>
    </source>
</evidence>